<dbReference type="Gene3D" id="2.70.9.20">
    <property type="entry name" value="Major capsid protein Vp54"/>
    <property type="match status" value="1"/>
</dbReference>
<feature type="domain" description="Major capsid protein N-terminal" evidence="5">
    <location>
        <begin position="28"/>
        <end position="212"/>
    </location>
</feature>
<dbReference type="Pfam" id="PF04451">
    <property type="entry name" value="Capsid_NCLDV"/>
    <property type="match status" value="1"/>
</dbReference>
<dbReference type="Gene3D" id="2.70.9.10">
    <property type="entry name" value="Adenovirus Type 2 Hexon, domain 4"/>
    <property type="match status" value="1"/>
</dbReference>
<accession>A7IVT4</accession>
<evidence type="ECO:0000259" key="5">
    <source>
        <dbReference type="Pfam" id="PF16903"/>
    </source>
</evidence>
<dbReference type="InterPro" id="IPR038519">
    <property type="entry name" value="MCP_C_sf"/>
</dbReference>
<dbReference type="InterPro" id="IPR007542">
    <property type="entry name" value="MCP_C"/>
</dbReference>
<dbReference type="InterPro" id="IPR016112">
    <property type="entry name" value="VP_dsDNA_II"/>
</dbReference>
<evidence type="ECO:0000256" key="3">
    <source>
        <dbReference type="ARBA" id="ARBA00022844"/>
    </source>
</evidence>
<dbReference type="GO" id="GO:0019028">
    <property type="term" value="C:viral capsid"/>
    <property type="evidence" value="ECO:0007669"/>
    <property type="project" value="UniProtKB-KW"/>
</dbReference>
<dbReference type="OrthoDB" id="5765at10239"/>
<dbReference type="GeneID" id="5659111"/>
<evidence type="ECO:0000313" key="6">
    <source>
        <dbReference type="EMBL" id="ABT14458.1"/>
    </source>
</evidence>
<dbReference type="RefSeq" id="YP_001497255.1">
    <property type="nucleotide sequence ID" value="NC_009898.1"/>
</dbReference>
<evidence type="ECO:0000313" key="7">
    <source>
        <dbReference type="Proteomes" id="UP000202419"/>
    </source>
</evidence>
<dbReference type="SUPFAM" id="SSF49749">
    <property type="entry name" value="Group II dsDNA viruses VP"/>
    <property type="match status" value="2"/>
</dbReference>
<gene>
    <name evidence="6" type="primary">B059R</name>
    <name evidence="6" type="ORF">NY2A_B059R</name>
</gene>
<keyword evidence="2" id="KW-0167">Capsid protein</keyword>
<dbReference type="GO" id="GO:0005198">
    <property type="term" value="F:structural molecule activity"/>
    <property type="evidence" value="ECO:0007669"/>
    <property type="project" value="InterPro"/>
</dbReference>
<dbReference type="Proteomes" id="UP000202419">
    <property type="component" value="Segment"/>
</dbReference>
<protein>
    <submittedName>
        <fullName evidence="6">Uncharacterized protein B059R</fullName>
    </submittedName>
</protein>
<name>A7IVT4_PBCVN</name>
<feature type="domain" description="Major capsid protein C-terminal" evidence="4">
    <location>
        <begin position="215"/>
        <end position="406"/>
    </location>
</feature>
<evidence type="ECO:0000256" key="1">
    <source>
        <dbReference type="ARBA" id="ARBA00004328"/>
    </source>
</evidence>
<dbReference type="EMBL" id="DQ491002">
    <property type="protein sequence ID" value="ABT14458.1"/>
    <property type="molecule type" value="Genomic_DNA"/>
</dbReference>
<keyword evidence="3" id="KW-0946">Virion</keyword>
<comment type="subcellular location">
    <subcellularLocation>
        <location evidence="1">Virion</location>
    </subcellularLocation>
</comment>
<evidence type="ECO:0000259" key="4">
    <source>
        <dbReference type="Pfam" id="PF04451"/>
    </source>
</evidence>
<dbReference type="KEGG" id="vg:5659111"/>
<evidence type="ECO:0000256" key="2">
    <source>
        <dbReference type="ARBA" id="ARBA00022561"/>
    </source>
</evidence>
<keyword evidence="7" id="KW-1185">Reference proteome</keyword>
<sequence length="411" mass="46390">MASTGGGLCQLVAIGAQDVNLTGDANKSLWKAAYRKTKLFAVESIRQTLEGDATYGSQATVKLTRSGDLICGLMFQITLQRGPSGPNDPIPFFPVEHLIHSIELRIGGQRIDWIPHNWFRIYAQLYFNSKQTAAYTDMADFGNESEGQQRTFLLPIPFFFSQWDWGRALPLIALQYHDVELWINFTPADDIVGIDPTFFPQIQLYADYAFVDSPERVWFAQNPHEYLITQLQYQRQSIVVDAMMRDYKIPVNFNHPCKFLAWNFSPGTTTHGQFTYLQGETDDNTAAPLFQADIYLNGRERFRVRPGKYFKNGNPWLSQYGGYCTSGLYIYNFGLNNCLGKGPAGTLNFSRIDNSILRLVTKQAVLTGAETTTTEAQTNVENSVLQLVEIYALNYNVLRIMSGMGGLAYSN</sequence>
<dbReference type="InterPro" id="IPR031654">
    <property type="entry name" value="Capsid_N"/>
</dbReference>
<proteinExistence type="predicted"/>
<organism evidence="6 7">
    <name type="scientific">Paramecium bursaria Chlorella virus NY2A</name>
    <name type="common">PBCV-NY2A</name>
    <dbReference type="NCBI Taxonomy" id="46021"/>
    <lineage>
        <taxon>Viruses</taxon>
        <taxon>Varidnaviria</taxon>
        <taxon>Bamfordvirae</taxon>
        <taxon>Nucleocytoviricota</taxon>
        <taxon>Megaviricetes</taxon>
        <taxon>Algavirales</taxon>
        <taxon>Phycodnaviridae</taxon>
        <taxon>Chlorovirus</taxon>
        <taxon>Chlorovirus americanus</taxon>
    </lineage>
</organism>
<dbReference type="Pfam" id="PF16903">
    <property type="entry name" value="Capsid_N"/>
    <property type="match status" value="1"/>
</dbReference>
<reference evidence="6 7" key="1">
    <citation type="journal article" date="2007" name="Virology">
        <title>Sequence and annotation of the 369-kb NY-2A and the 345-kb AR158 viruses that infect Chlorella NC64A.</title>
        <authorList>
            <person name="Fitzgerald L.A."/>
            <person name="Graves M.V."/>
            <person name="Li X."/>
            <person name="Feldblyum T."/>
            <person name="Nierman W.C."/>
            <person name="Van Etten J.L."/>
        </authorList>
    </citation>
    <scope>NUCLEOTIDE SEQUENCE [LARGE SCALE GENOMIC DNA]</scope>
    <source>
        <strain evidence="6 7">NY-2A</strain>
    </source>
</reference>
<organismHost>
    <name type="scientific">Chlorella</name>
    <dbReference type="NCBI Taxonomy" id="3071"/>
</organismHost>